<feature type="transmembrane region" description="Helical" evidence="10">
    <location>
        <begin position="107"/>
        <end position="125"/>
    </location>
</feature>
<dbReference type="CDD" id="cd16917">
    <property type="entry name" value="HATPase_UhpB-NarQ-NarX-like"/>
    <property type="match status" value="1"/>
</dbReference>
<dbReference type="Pfam" id="PF07730">
    <property type="entry name" value="HisKA_3"/>
    <property type="match status" value="1"/>
</dbReference>
<dbReference type="Proteomes" id="UP001165124">
    <property type="component" value="Unassembled WGS sequence"/>
</dbReference>
<keyword evidence="4" id="KW-0808">Transferase</keyword>
<dbReference type="InterPro" id="IPR003594">
    <property type="entry name" value="HATPase_dom"/>
</dbReference>
<protein>
    <recommendedName>
        <fullName evidence="2">histidine kinase</fullName>
        <ecNumber evidence="2">2.7.13.3</ecNumber>
    </recommendedName>
</protein>
<keyword evidence="10" id="KW-0812">Transmembrane</keyword>
<dbReference type="GO" id="GO:0046983">
    <property type="term" value="F:protein dimerization activity"/>
    <property type="evidence" value="ECO:0007669"/>
    <property type="project" value="InterPro"/>
</dbReference>
<dbReference type="GO" id="GO:0016020">
    <property type="term" value="C:membrane"/>
    <property type="evidence" value="ECO:0007669"/>
    <property type="project" value="InterPro"/>
</dbReference>
<gene>
    <name evidence="13" type="ORF">Arub01_56130</name>
</gene>
<dbReference type="RefSeq" id="WP_067914511.1">
    <property type="nucleotide sequence ID" value="NZ_BSRZ01000022.1"/>
</dbReference>
<dbReference type="GO" id="GO:0005524">
    <property type="term" value="F:ATP binding"/>
    <property type="evidence" value="ECO:0007669"/>
    <property type="project" value="UniProtKB-KW"/>
</dbReference>
<dbReference type="EC" id="2.7.13.3" evidence="2"/>
<comment type="catalytic activity">
    <reaction evidence="1">
        <text>ATP + protein L-histidine = ADP + protein N-phospho-L-histidine.</text>
        <dbReference type="EC" id="2.7.13.3"/>
    </reaction>
</comment>
<evidence type="ECO:0000313" key="13">
    <source>
        <dbReference type="EMBL" id="GLW67370.1"/>
    </source>
</evidence>
<keyword evidence="7" id="KW-0067">ATP-binding</keyword>
<evidence type="ECO:0000313" key="14">
    <source>
        <dbReference type="Proteomes" id="UP001165124"/>
    </source>
</evidence>
<feature type="domain" description="Histidine kinase/HSP90-like ATPase" evidence="11">
    <location>
        <begin position="287"/>
        <end position="378"/>
    </location>
</feature>
<evidence type="ECO:0000256" key="2">
    <source>
        <dbReference type="ARBA" id="ARBA00012438"/>
    </source>
</evidence>
<keyword evidence="3" id="KW-0597">Phosphoprotein</keyword>
<feature type="transmembrane region" description="Helical" evidence="10">
    <location>
        <begin position="412"/>
        <end position="436"/>
    </location>
</feature>
<dbReference type="GO" id="GO:0000155">
    <property type="term" value="F:phosphorelay sensor kinase activity"/>
    <property type="evidence" value="ECO:0007669"/>
    <property type="project" value="InterPro"/>
</dbReference>
<keyword evidence="14" id="KW-1185">Reference proteome</keyword>
<dbReference type="EMBL" id="BSRZ01000022">
    <property type="protein sequence ID" value="GLW67370.1"/>
    <property type="molecule type" value="Genomic_DNA"/>
</dbReference>
<evidence type="ECO:0000256" key="6">
    <source>
        <dbReference type="ARBA" id="ARBA00022777"/>
    </source>
</evidence>
<evidence type="ECO:0000259" key="12">
    <source>
        <dbReference type="Pfam" id="PF07730"/>
    </source>
</evidence>
<comment type="caution">
    <text evidence="13">The sequence shown here is derived from an EMBL/GenBank/DDBJ whole genome shotgun (WGS) entry which is preliminary data.</text>
</comment>
<dbReference type="InterPro" id="IPR011712">
    <property type="entry name" value="Sig_transdc_His_kin_sub3_dim/P"/>
</dbReference>
<keyword evidence="5" id="KW-0547">Nucleotide-binding</keyword>
<feature type="transmembrane region" description="Helical" evidence="10">
    <location>
        <begin position="83"/>
        <end position="101"/>
    </location>
</feature>
<dbReference type="Gene3D" id="1.20.5.1930">
    <property type="match status" value="1"/>
</dbReference>
<proteinExistence type="predicted"/>
<keyword evidence="10" id="KW-1133">Transmembrane helix</keyword>
<dbReference type="InterPro" id="IPR050482">
    <property type="entry name" value="Sensor_HK_TwoCompSys"/>
</dbReference>
<evidence type="ECO:0000256" key="7">
    <source>
        <dbReference type="ARBA" id="ARBA00022840"/>
    </source>
</evidence>
<accession>A0A9W6V018</accession>
<name>A0A9W6V018_9ACTN</name>
<dbReference type="SUPFAM" id="SSF55874">
    <property type="entry name" value="ATPase domain of HSP90 chaperone/DNA topoisomerase II/histidine kinase"/>
    <property type="match status" value="1"/>
</dbReference>
<dbReference type="InterPro" id="IPR036890">
    <property type="entry name" value="HATPase_C_sf"/>
</dbReference>
<dbReference type="Pfam" id="PF02518">
    <property type="entry name" value="HATPase_c"/>
    <property type="match status" value="1"/>
</dbReference>
<keyword evidence="6 13" id="KW-0418">Kinase</keyword>
<reference evidence="13" key="1">
    <citation type="submission" date="2023-02" db="EMBL/GenBank/DDBJ databases">
        <title>Actinomadura rubrobrunea NBRC 14622.</title>
        <authorList>
            <person name="Ichikawa N."/>
            <person name="Sato H."/>
            <person name="Tonouchi N."/>
        </authorList>
    </citation>
    <scope>NUCLEOTIDE SEQUENCE</scope>
    <source>
        <strain evidence="13">NBRC 14622</strain>
    </source>
</reference>
<keyword evidence="10" id="KW-0472">Membrane</keyword>
<organism evidence="13 14">
    <name type="scientific">Actinomadura rubrobrunea</name>
    <dbReference type="NCBI Taxonomy" id="115335"/>
    <lineage>
        <taxon>Bacteria</taxon>
        <taxon>Bacillati</taxon>
        <taxon>Actinomycetota</taxon>
        <taxon>Actinomycetes</taxon>
        <taxon>Streptosporangiales</taxon>
        <taxon>Thermomonosporaceae</taxon>
        <taxon>Actinomadura</taxon>
    </lineage>
</organism>
<evidence type="ECO:0000256" key="3">
    <source>
        <dbReference type="ARBA" id="ARBA00022553"/>
    </source>
</evidence>
<evidence type="ECO:0000259" key="11">
    <source>
        <dbReference type="Pfam" id="PF02518"/>
    </source>
</evidence>
<dbReference type="PANTHER" id="PTHR24421">
    <property type="entry name" value="NITRATE/NITRITE SENSOR PROTEIN NARX-RELATED"/>
    <property type="match status" value="1"/>
</dbReference>
<evidence type="ECO:0000256" key="10">
    <source>
        <dbReference type="SAM" id="Phobius"/>
    </source>
</evidence>
<sequence length="530" mass="56511">MGAALAYPVIVGNLVPPSVDHPHWWSEAAGLAALAAAVAISRALPLTALVTALALTAVHGNFAFAVPVLAYLTGLRRAHARPVLWGFAGIAAAGAALNLARGIDVTVWFPLTIWLVLLGVLPWLVGRYWRQYRQLVHAGWERAEQLEREQRIVAERERLRERARIAQDMHDSLGHELALLALRAGALQVAPGLDERHRAAAAELRAGAAEATERLRQIIGVLREDTTPGAAPGDDPPVPDAPIDRAAAELADRARASGMSVDLVHDPPPTADTAGKTAEDLPPMVRLAAYRVVQEALTNAAKHAPGAPVRIQVRHHPAGVTVTVTNQAPPTDTPHPLPTGGGHGLTGLTERVRLAGGVLHAGPTPDGGFKVTADLPATPTPPTHTATDPTTATETESARRLAGQRRRLRQSLVHAIAVPSALLAALSTVMVGYYVYRTLNSVLPPSDFAALRIGDDQARTARKLPGEELLNAGAYLARYPEPPGADCRYYRPDANLLGLHTVYRLCFTDGRLSSKNILHTPARPDPPDQP</sequence>
<dbReference type="PANTHER" id="PTHR24421:SF10">
    <property type="entry name" value="NITRATE_NITRITE SENSOR PROTEIN NARQ"/>
    <property type="match status" value="1"/>
</dbReference>
<evidence type="ECO:0000256" key="9">
    <source>
        <dbReference type="SAM" id="MobiDB-lite"/>
    </source>
</evidence>
<keyword evidence="8" id="KW-0902">Two-component regulatory system</keyword>
<dbReference type="Gene3D" id="3.30.565.10">
    <property type="entry name" value="Histidine kinase-like ATPase, C-terminal domain"/>
    <property type="match status" value="1"/>
</dbReference>
<dbReference type="AlphaFoldDB" id="A0A9W6V018"/>
<feature type="region of interest" description="Disordered" evidence="9">
    <location>
        <begin position="376"/>
        <end position="395"/>
    </location>
</feature>
<evidence type="ECO:0000256" key="5">
    <source>
        <dbReference type="ARBA" id="ARBA00022741"/>
    </source>
</evidence>
<feature type="transmembrane region" description="Helical" evidence="10">
    <location>
        <begin position="48"/>
        <end position="71"/>
    </location>
</feature>
<evidence type="ECO:0000256" key="4">
    <source>
        <dbReference type="ARBA" id="ARBA00022679"/>
    </source>
</evidence>
<evidence type="ECO:0000256" key="1">
    <source>
        <dbReference type="ARBA" id="ARBA00000085"/>
    </source>
</evidence>
<feature type="domain" description="Signal transduction histidine kinase subgroup 3 dimerisation and phosphoacceptor" evidence="12">
    <location>
        <begin position="161"/>
        <end position="225"/>
    </location>
</feature>
<evidence type="ECO:0000256" key="8">
    <source>
        <dbReference type="ARBA" id="ARBA00023012"/>
    </source>
</evidence>